<reference evidence="2" key="2">
    <citation type="submission" date="2020-11" db="EMBL/GenBank/DDBJ databases">
        <authorList>
            <person name="McCartney M.A."/>
            <person name="Auch B."/>
            <person name="Kono T."/>
            <person name="Mallez S."/>
            <person name="Becker A."/>
            <person name="Gohl D.M."/>
            <person name="Silverstein K.A.T."/>
            <person name="Koren S."/>
            <person name="Bechman K.B."/>
            <person name="Herman A."/>
            <person name="Abrahante J.E."/>
            <person name="Garbe J."/>
        </authorList>
    </citation>
    <scope>NUCLEOTIDE SEQUENCE</scope>
    <source>
        <strain evidence="2">Duluth1</strain>
        <tissue evidence="2">Whole animal</tissue>
    </source>
</reference>
<feature type="region of interest" description="Disordered" evidence="1">
    <location>
        <begin position="43"/>
        <end position="65"/>
    </location>
</feature>
<name>A0A9D4KHH4_DREPO</name>
<gene>
    <name evidence="2" type="ORF">DPMN_113462</name>
</gene>
<sequence>MEKKLWTKIFFISLRQGLTLKMLPFVVVLCFVAGGFGQKLPPITVPTPSTRPTPPPPPPGNLTDDEGNVYNVKVTRAGMNLYNSTGSLLSTILNQDGWLIVRDPISGDCVIGVPDVEGDNACYVESAYSGVVPANTLCKGKIVQHVKVPCEVEEPQEPEEPKELSKRQIWPAPIWHRRPRWSRCCRWRRVAWWPCSRSVCLAYNNLRRCVSWGCGLWGWRWRWVRICVEGYERPWWGWWG</sequence>
<organism evidence="2 3">
    <name type="scientific">Dreissena polymorpha</name>
    <name type="common">Zebra mussel</name>
    <name type="synonym">Mytilus polymorpha</name>
    <dbReference type="NCBI Taxonomy" id="45954"/>
    <lineage>
        <taxon>Eukaryota</taxon>
        <taxon>Metazoa</taxon>
        <taxon>Spiralia</taxon>
        <taxon>Lophotrochozoa</taxon>
        <taxon>Mollusca</taxon>
        <taxon>Bivalvia</taxon>
        <taxon>Autobranchia</taxon>
        <taxon>Heteroconchia</taxon>
        <taxon>Euheterodonta</taxon>
        <taxon>Imparidentia</taxon>
        <taxon>Neoheterodontei</taxon>
        <taxon>Myida</taxon>
        <taxon>Dreissenoidea</taxon>
        <taxon>Dreissenidae</taxon>
        <taxon>Dreissena</taxon>
    </lineage>
</organism>
<keyword evidence="3" id="KW-1185">Reference proteome</keyword>
<evidence type="ECO:0000313" key="2">
    <source>
        <dbReference type="EMBL" id="KAH3840020.1"/>
    </source>
</evidence>
<dbReference type="Proteomes" id="UP000828390">
    <property type="component" value="Unassembled WGS sequence"/>
</dbReference>
<dbReference type="EMBL" id="JAIWYP010000004">
    <property type="protein sequence ID" value="KAH3840020.1"/>
    <property type="molecule type" value="Genomic_DNA"/>
</dbReference>
<dbReference type="AlphaFoldDB" id="A0A9D4KHH4"/>
<protein>
    <submittedName>
        <fullName evidence="2">Uncharacterized protein</fullName>
    </submittedName>
</protein>
<accession>A0A9D4KHH4</accession>
<evidence type="ECO:0000313" key="3">
    <source>
        <dbReference type="Proteomes" id="UP000828390"/>
    </source>
</evidence>
<comment type="caution">
    <text evidence="2">The sequence shown here is derived from an EMBL/GenBank/DDBJ whole genome shotgun (WGS) entry which is preliminary data.</text>
</comment>
<reference evidence="2" key="1">
    <citation type="journal article" date="2019" name="bioRxiv">
        <title>The Genome of the Zebra Mussel, Dreissena polymorpha: A Resource for Invasive Species Research.</title>
        <authorList>
            <person name="McCartney M.A."/>
            <person name="Auch B."/>
            <person name="Kono T."/>
            <person name="Mallez S."/>
            <person name="Zhang Y."/>
            <person name="Obille A."/>
            <person name="Becker A."/>
            <person name="Abrahante J.E."/>
            <person name="Garbe J."/>
            <person name="Badalamenti J.P."/>
            <person name="Herman A."/>
            <person name="Mangelson H."/>
            <person name="Liachko I."/>
            <person name="Sullivan S."/>
            <person name="Sone E.D."/>
            <person name="Koren S."/>
            <person name="Silverstein K.A.T."/>
            <person name="Beckman K.B."/>
            <person name="Gohl D.M."/>
        </authorList>
    </citation>
    <scope>NUCLEOTIDE SEQUENCE</scope>
    <source>
        <strain evidence="2">Duluth1</strain>
        <tissue evidence="2">Whole animal</tissue>
    </source>
</reference>
<proteinExistence type="predicted"/>
<evidence type="ECO:0000256" key="1">
    <source>
        <dbReference type="SAM" id="MobiDB-lite"/>
    </source>
</evidence>
<feature type="compositionally biased region" description="Pro residues" evidence="1">
    <location>
        <begin position="43"/>
        <end position="60"/>
    </location>
</feature>